<dbReference type="GO" id="GO:0016829">
    <property type="term" value="F:lyase activity"/>
    <property type="evidence" value="ECO:0007669"/>
    <property type="project" value="InterPro"/>
</dbReference>
<organism evidence="1">
    <name type="scientific">marine metagenome</name>
    <dbReference type="NCBI Taxonomy" id="408172"/>
    <lineage>
        <taxon>unclassified sequences</taxon>
        <taxon>metagenomes</taxon>
        <taxon>ecological metagenomes</taxon>
    </lineage>
</organism>
<proteinExistence type="predicted"/>
<dbReference type="SUPFAM" id="SSF160104">
    <property type="entry name" value="Acetoacetate decarboxylase-like"/>
    <property type="match status" value="1"/>
</dbReference>
<dbReference type="InterPro" id="IPR023375">
    <property type="entry name" value="ADC_dom_sf"/>
</dbReference>
<name>A0A382AWB9_9ZZZZ</name>
<sequence>MNNSQESTTRPLSDPGEIINWPMLRLIYRTDNKKLAKLLPPGIDPSNEAIVTITIYNFPVNIEPEYGVVVNASAKYKDIEGDYTLSIGINQEAAIYTSHEHWGQPKYLADTHYYRMGNLVEAKVIHQGNTFVQFTGEVVGELPNLPEYEHNEWWIKYLRSVDMTPGKYDFPPHIVRVKSTYGTSFMEELKGDIILRESPWDPITKYLPMEEQVSSYLWTPIFLGREITLEDQLDGEAFWPYADTIGGSRWPGENGGPKN</sequence>
<evidence type="ECO:0000313" key="1">
    <source>
        <dbReference type="EMBL" id="SVB05870.1"/>
    </source>
</evidence>
<dbReference type="EMBL" id="UINC01027136">
    <property type="protein sequence ID" value="SVB05870.1"/>
    <property type="molecule type" value="Genomic_DNA"/>
</dbReference>
<reference evidence="1" key="1">
    <citation type="submission" date="2018-05" db="EMBL/GenBank/DDBJ databases">
        <authorList>
            <person name="Lanie J.A."/>
            <person name="Ng W.-L."/>
            <person name="Kazmierczak K.M."/>
            <person name="Andrzejewski T.M."/>
            <person name="Davidsen T.M."/>
            <person name="Wayne K.J."/>
            <person name="Tettelin H."/>
            <person name="Glass J.I."/>
            <person name="Rusch D."/>
            <person name="Podicherti R."/>
            <person name="Tsui H.-C.T."/>
            <person name="Winkler M.E."/>
        </authorList>
    </citation>
    <scope>NUCLEOTIDE SEQUENCE</scope>
</reference>
<evidence type="ECO:0008006" key="2">
    <source>
        <dbReference type="Google" id="ProtNLM"/>
    </source>
</evidence>
<dbReference type="Gene3D" id="2.40.400.10">
    <property type="entry name" value="Acetoacetate decarboxylase-like"/>
    <property type="match status" value="1"/>
</dbReference>
<protein>
    <recommendedName>
        <fullName evidence="2">Acetoacetate decarboxylase</fullName>
    </recommendedName>
</protein>
<gene>
    <name evidence="1" type="ORF">METZ01_LOCUS158724</name>
</gene>
<accession>A0A382AWB9</accession>
<dbReference type="AlphaFoldDB" id="A0A382AWB9"/>
<dbReference type="InterPro" id="IPR010451">
    <property type="entry name" value="Acetoacetate_decarboxylase"/>
</dbReference>
<dbReference type="Pfam" id="PF06314">
    <property type="entry name" value="ADC"/>
    <property type="match status" value="1"/>
</dbReference>